<keyword evidence="1" id="KW-0805">Transcription regulation</keyword>
<dbReference type="SUPFAM" id="SSF48498">
    <property type="entry name" value="Tetracyclin repressor-like, C-terminal domain"/>
    <property type="match status" value="1"/>
</dbReference>
<evidence type="ECO:0000256" key="1">
    <source>
        <dbReference type="ARBA" id="ARBA00023015"/>
    </source>
</evidence>
<dbReference type="InterPro" id="IPR009057">
    <property type="entry name" value="Homeodomain-like_sf"/>
</dbReference>
<sequence length="191" mass="21329">MARTIEFNPATARNSALVLFWRKGYQATSLADLLDAMAISRSSFYATFVDKRSLFLACLDLFAQRSIDMIAQSRTEMPPLEALHSFFVRNFTAPRGNRSQWGCMLVNTVLEMADVDDELSARASTHLDAFKAAFEGCLIDAHCEPKRASDLANLLMLLNEGVRVSSRRNLPPDQITAAIDTAFRLIRHDLG</sequence>
<dbReference type="Gene3D" id="1.10.10.60">
    <property type="entry name" value="Homeodomain-like"/>
    <property type="match status" value="1"/>
</dbReference>
<dbReference type="InterPro" id="IPR054156">
    <property type="entry name" value="YxaF_TetR_C"/>
</dbReference>
<dbReference type="PANTHER" id="PTHR47506:SF10">
    <property type="entry name" value="TRANSCRIPTIONAL REGULATORY PROTEIN"/>
    <property type="match status" value="1"/>
</dbReference>
<dbReference type="InterPro" id="IPR001647">
    <property type="entry name" value="HTH_TetR"/>
</dbReference>
<evidence type="ECO:0000256" key="4">
    <source>
        <dbReference type="PROSITE-ProRule" id="PRU00335"/>
    </source>
</evidence>
<dbReference type="EMBL" id="CP022187">
    <property type="protein sequence ID" value="AWI74151.1"/>
    <property type="molecule type" value="Genomic_DNA"/>
</dbReference>
<keyword evidence="7" id="KW-1185">Reference proteome</keyword>
<dbReference type="GO" id="GO:0003677">
    <property type="term" value="F:DNA binding"/>
    <property type="evidence" value="ECO:0007669"/>
    <property type="project" value="UniProtKB-UniRule"/>
</dbReference>
<dbReference type="SUPFAM" id="SSF46689">
    <property type="entry name" value="Homeodomain-like"/>
    <property type="match status" value="1"/>
</dbReference>
<evidence type="ECO:0000313" key="6">
    <source>
        <dbReference type="EMBL" id="AWI74151.1"/>
    </source>
</evidence>
<keyword evidence="3" id="KW-0804">Transcription</keyword>
<evidence type="ECO:0000313" key="7">
    <source>
        <dbReference type="Proteomes" id="UP000244930"/>
    </source>
</evidence>
<organism evidence="6 7">
    <name type="scientific">Parazoarcus communis</name>
    <dbReference type="NCBI Taxonomy" id="41977"/>
    <lineage>
        <taxon>Bacteria</taxon>
        <taxon>Pseudomonadati</taxon>
        <taxon>Pseudomonadota</taxon>
        <taxon>Betaproteobacteria</taxon>
        <taxon>Rhodocyclales</taxon>
        <taxon>Zoogloeaceae</taxon>
        <taxon>Parazoarcus</taxon>
    </lineage>
</organism>
<gene>
    <name evidence="6" type="ORF">CEW83_02030</name>
</gene>
<keyword evidence="2 4" id="KW-0238">DNA-binding</keyword>
<dbReference type="PROSITE" id="PS50977">
    <property type="entry name" value="HTH_TETR_2"/>
    <property type="match status" value="1"/>
</dbReference>
<feature type="DNA-binding region" description="H-T-H motif" evidence="4">
    <location>
        <begin position="29"/>
        <end position="48"/>
    </location>
</feature>
<evidence type="ECO:0000256" key="3">
    <source>
        <dbReference type="ARBA" id="ARBA00023163"/>
    </source>
</evidence>
<dbReference type="Proteomes" id="UP000244930">
    <property type="component" value="Chromosome"/>
</dbReference>
<dbReference type="KEGG" id="acom:CEW83_02030"/>
<dbReference type="RefSeq" id="WP_108947859.1">
    <property type="nucleotide sequence ID" value="NZ_CP022187.1"/>
</dbReference>
<protein>
    <recommendedName>
        <fullName evidence="5">HTH tetR-type domain-containing protein</fullName>
    </recommendedName>
</protein>
<dbReference type="Pfam" id="PF00440">
    <property type="entry name" value="TetR_N"/>
    <property type="match status" value="1"/>
</dbReference>
<dbReference type="Gene3D" id="1.10.357.10">
    <property type="entry name" value="Tetracycline Repressor, domain 2"/>
    <property type="match status" value="1"/>
</dbReference>
<dbReference type="AlphaFoldDB" id="A0A2U8GKS7"/>
<evidence type="ECO:0000259" key="5">
    <source>
        <dbReference type="PROSITE" id="PS50977"/>
    </source>
</evidence>
<feature type="domain" description="HTH tetR-type" evidence="5">
    <location>
        <begin position="6"/>
        <end position="66"/>
    </location>
</feature>
<evidence type="ECO:0000256" key="2">
    <source>
        <dbReference type="ARBA" id="ARBA00023125"/>
    </source>
</evidence>
<dbReference type="InterPro" id="IPR036271">
    <property type="entry name" value="Tet_transcr_reg_TetR-rel_C_sf"/>
</dbReference>
<proteinExistence type="predicted"/>
<name>A0A2U8GKS7_9RHOO</name>
<accession>A0A2U8GKS7</accession>
<dbReference type="PANTHER" id="PTHR47506">
    <property type="entry name" value="TRANSCRIPTIONAL REGULATORY PROTEIN"/>
    <property type="match status" value="1"/>
</dbReference>
<dbReference type="Pfam" id="PF21993">
    <property type="entry name" value="TetR_C_13_2"/>
    <property type="match status" value="1"/>
</dbReference>
<reference evidence="6 7" key="1">
    <citation type="submission" date="2017-06" db="EMBL/GenBank/DDBJ databases">
        <title>Azoarcus.</title>
        <authorList>
            <person name="Woo J.-H."/>
            <person name="Kim H.-S."/>
        </authorList>
    </citation>
    <scope>NUCLEOTIDE SEQUENCE [LARGE SCALE GENOMIC DNA]</scope>
    <source>
        <strain evidence="6 7">TSPY31</strain>
    </source>
</reference>